<protein>
    <recommendedName>
        <fullName evidence="6">DUF4889 domain-containing protein</fullName>
    </recommendedName>
</protein>
<dbReference type="RefSeq" id="WP_052495446.1">
    <property type="nucleotide sequence ID" value="NZ_BKAX01000001.1"/>
</dbReference>
<evidence type="ECO:0000313" key="2">
    <source>
        <dbReference type="EMBL" id="GEQ04600.1"/>
    </source>
</evidence>
<gene>
    <name evidence="3" type="ORF">NCTC12195_01619</name>
    <name evidence="2" type="ORF">SGA02_04280</name>
</gene>
<evidence type="ECO:0000313" key="5">
    <source>
        <dbReference type="Proteomes" id="UP000321057"/>
    </source>
</evidence>
<dbReference type="EMBL" id="UHDK01000001">
    <property type="protein sequence ID" value="SUM32178.1"/>
    <property type="molecule type" value="Genomic_DNA"/>
</dbReference>
<keyword evidence="1" id="KW-0812">Transmembrane</keyword>
<dbReference type="Proteomes" id="UP000321057">
    <property type="component" value="Unassembled WGS sequence"/>
</dbReference>
<keyword evidence="5" id="KW-1185">Reference proteome</keyword>
<dbReference type="OrthoDB" id="2409232at2"/>
<keyword evidence="1" id="KW-1133">Transmembrane helix</keyword>
<evidence type="ECO:0008006" key="6">
    <source>
        <dbReference type="Google" id="ProtNLM"/>
    </source>
</evidence>
<name>A0A380FDE0_STAGA</name>
<evidence type="ECO:0000313" key="3">
    <source>
        <dbReference type="EMBL" id="SUM32178.1"/>
    </source>
</evidence>
<evidence type="ECO:0000313" key="4">
    <source>
        <dbReference type="Proteomes" id="UP000255277"/>
    </source>
</evidence>
<proteinExistence type="predicted"/>
<reference evidence="2 5" key="2">
    <citation type="submission" date="2019-07" db="EMBL/GenBank/DDBJ databases">
        <title>Whole genome shotgun sequence of Staphylococcus gallinarum NBRC 109767.</title>
        <authorList>
            <person name="Hosoyama A."/>
            <person name="Uohara A."/>
            <person name="Ohji S."/>
            <person name="Ichikawa N."/>
        </authorList>
    </citation>
    <scope>NUCLEOTIDE SEQUENCE [LARGE SCALE GENOMIC DNA]</scope>
    <source>
        <strain evidence="2 5">NBRC 109767</strain>
    </source>
</reference>
<reference evidence="3 4" key="1">
    <citation type="submission" date="2018-06" db="EMBL/GenBank/DDBJ databases">
        <authorList>
            <consortium name="Pathogen Informatics"/>
            <person name="Doyle S."/>
        </authorList>
    </citation>
    <scope>NUCLEOTIDE SEQUENCE [LARGE SCALE GENOMIC DNA]</scope>
    <source>
        <strain evidence="3 4">NCTC12195</strain>
    </source>
</reference>
<dbReference type="EMBL" id="BKAX01000001">
    <property type="protein sequence ID" value="GEQ04600.1"/>
    <property type="molecule type" value="Genomic_DNA"/>
</dbReference>
<dbReference type="InterPro" id="IPR036166">
    <property type="entry name" value="YxeA-like_sf"/>
</dbReference>
<dbReference type="Proteomes" id="UP000255277">
    <property type="component" value="Unassembled WGS sequence"/>
</dbReference>
<dbReference type="AlphaFoldDB" id="A0A380FDE0"/>
<dbReference type="SUPFAM" id="SSF159121">
    <property type="entry name" value="BC4932-like"/>
    <property type="match status" value="1"/>
</dbReference>
<feature type="transmembrane region" description="Helical" evidence="1">
    <location>
        <begin position="6"/>
        <end position="27"/>
    </location>
</feature>
<sequence>MKKWLFIILSSIIIFIVAYFACIIMLFNKTETYYGKVDKSKSKVWLYSKDDRYLTTLNEITEWKKAKDGDILKVQYTDQKGVILNIHTVKGNEVPNDIMKKIKQ</sequence>
<accession>A0A380FDE0</accession>
<evidence type="ECO:0000256" key="1">
    <source>
        <dbReference type="SAM" id="Phobius"/>
    </source>
</evidence>
<keyword evidence="1" id="KW-0472">Membrane</keyword>
<organism evidence="3 4">
    <name type="scientific">Staphylococcus gallinarum</name>
    <dbReference type="NCBI Taxonomy" id="1293"/>
    <lineage>
        <taxon>Bacteria</taxon>
        <taxon>Bacillati</taxon>
        <taxon>Bacillota</taxon>
        <taxon>Bacilli</taxon>
        <taxon>Bacillales</taxon>
        <taxon>Staphylococcaceae</taxon>
        <taxon>Staphylococcus</taxon>
    </lineage>
</organism>